<protein>
    <recommendedName>
        <fullName evidence="2">HTH luxR-type domain-containing protein</fullName>
    </recommendedName>
</protein>
<dbReference type="PRINTS" id="PR00038">
    <property type="entry name" value="HTHLUXR"/>
</dbReference>
<organism evidence="3 4">
    <name type="scientific">Deinococcus aluminii</name>
    <dbReference type="NCBI Taxonomy" id="1656885"/>
    <lineage>
        <taxon>Bacteria</taxon>
        <taxon>Thermotogati</taxon>
        <taxon>Deinococcota</taxon>
        <taxon>Deinococci</taxon>
        <taxon>Deinococcales</taxon>
        <taxon>Deinococcaceae</taxon>
        <taxon>Deinococcus</taxon>
    </lineage>
</organism>
<dbReference type="InterPro" id="IPR000792">
    <property type="entry name" value="Tscrpt_reg_LuxR_C"/>
</dbReference>
<dbReference type="SMART" id="SM00421">
    <property type="entry name" value="HTH_LUXR"/>
    <property type="match status" value="1"/>
</dbReference>
<dbReference type="PANTHER" id="PTHR43214:SF42">
    <property type="entry name" value="TRANSCRIPTIONAL REGULATORY PROTEIN DESR"/>
    <property type="match status" value="1"/>
</dbReference>
<dbReference type="SUPFAM" id="SSF46894">
    <property type="entry name" value="C-terminal effector domain of the bipartite response regulators"/>
    <property type="match status" value="1"/>
</dbReference>
<name>A0ABP9XF45_9DEIO</name>
<sequence>MSTDNPCPEYWEDLWAFWLCGLLAGGHSVEDLAGALRRAQSGESFRRTPQQESPLTCVERRLLRYSAVGWENRRIAQELDLNEGTVRNGLSRVFQKLGFENRTQLALYYWGLWHLLDRQPLKEKKLYRVLISLPLLHLSAISLAPIPILSCRHINRSSPFA</sequence>
<reference evidence="3 4" key="1">
    <citation type="submission" date="2024-02" db="EMBL/GenBank/DDBJ databases">
        <title>Deinococcus aluminii NBRC 112889.</title>
        <authorList>
            <person name="Ichikawa N."/>
            <person name="Katano-Makiyama Y."/>
            <person name="Hidaka K."/>
        </authorList>
    </citation>
    <scope>NUCLEOTIDE SEQUENCE [LARGE SCALE GENOMIC DNA]</scope>
    <source>
        <strain evidence="3 4">NBRC 112889</strain>
    </source>
</reference>
<evidence type="ECO:0000259" key="2">
    <source>
        <dbReference type="PROSITE" id="PS50043"/>
    </source>
</evidence>
<dbReference type="EMBL" id="BAABRV010000005">
    <property type="protein sequence ID" value="GAA5533985.1"/>
    <property type="molecule type" value="Genomic_DNA"/>
</dbReference>
<dbReference type="PROSITE" id="PS50043">
    <property type="entry name" value="HTH_LUXR_2"/>
    <property type="match status" value="1"/>
</dbReference>
<keyword evidence="4" id="KW-1185">Reference proteome</keyword>
<dbReference type="CDD" id="cd06170">
    <property type="entry name" value="LuxR_C_like"/>
    <property type="match status" value="1"/>
</dbReference>
<evidence type="ECO:0000256" key="1">
    <source>
        <dbReference type="ARBA" id="ARBA00023125"/>
    </source>
</evidence>
<evidence type="ECO:0000313" key="3">
    <source>
        <dbReference type="EMBL" id="GAA5533985.1"/>
    </source>
</evidence>
<dbReference type="PROSITE" id="PS00622">
    <property type="entry name" value="HTH_LUXR_1"/>
    <property type="match status" value="1"/>
</dbReference>
<feature type="domain" description="HTH luxR-type" evidence="2">
    <location>
        <begin position="48"/>
        <end position="113"/>
    </location>
</feature>
<dbReference type="Gene3D" id="1.10.10.10">
    <property type="entry name" value="Winged helix-like DNA-binding domain superfamily/Winged helix DNA-binding domain"/>
    <property type="match status" value="1"/>
</dbReference>
<dbReference type="InterPro" id="IPR039420">
    <property type="entry name" value="WalR-like"/>
</dbReference>
<keyword evidence="1" id="KW-0238">DNA-binding</keyword>
<dbReference type="RefSeq" id="WP_345454904.1">
    <property type="nucleotide sequence ID" value="NZ_BAABRV010000005.1"/>
</dbReference>
<evidence type="ECO:0000313" key="4">
    <source>
        <dbReference type="Proteomes" id="UP001404956"/>
    </source>
</evidence>
<dbReference type="InterPro" id="IPR016032">
    <property type="entry name" value="Sig_transdc_resp-reg_C-effctor"/>
</dbReference>
<accession>A0ABP9XF45</accession>
<dbReference type="Pfam" id="PF00196">
    <property type="entry name" value="GerE"/>
    <property type="match status" value="1"/>
</dbReference>
<dbReference type="PANTHER" id="PTHR43214">
    <property type="entry name" value="TWO-COMPONENT RESPONSE REGULATOR"/>
    <property type="match status" value="1"/>
</dbReference>
<comment type="caution">
    <text evidence="3">The sequence shown here is derived from an EMBL/GenBank/DDBJ whole genome shotgun (WGS) entry which is preliminary data.</text>
</comment>
<dbReference type="InterPro" id="IPR036388">
    <property type="entry name" value="WH-like_DNA-bd_sf"/>
</dbReference>
<dbReference type="Proteomes" id="UP001404956">
    <property type="component" value="Unassembled WGS sequence"/>
</dbReference>
<proteinExistence type="predicted"/>
<gene>
    <name evidence="3" type="ORF">Dalu01_02393</name>
</gene>